<evidence type="ECO:0000256" key="2">
    <source>
        <dbReference type="SAM" id="SignalP"/>
    </source>
</evidence>
<accession>A0A5S9NEE0</accession>
<dbReference type="PROSITE" id="PS51257">
    <property type="entry name" value="PROKAR_LIPOPROTEIN"/>
    <property type="match status" value="1"/>
</dbReference>
<dbReference type="RefSeq" id="WP_159597959.1">
    <property type="nucleotide sequence ID" value="NZ_CACSAS010000001.1"/>
</dbReference>
<evidence type="ECO:0000313" key="3">
    <source>
        <dbReference type="EMBL" id="CAA0088679.1"/>
    </source>
</evidence>
<keyword evidence="2" id="KW-0732">Signal</keyword>
<name>A0A5S9NEE0_9HYPH</name>
<dbReference type="Proteomes" id="UP000433050">
    <property type="component" value="Unassembled WGS sequence"/>
</dbReference>
<evidence type="ECO:0000313" key="4">
    <source>
        <dbReference type="Proteomes" id="UP000433050"/>
    </source>
</evidence>
<feature type="signal peptide" evidence="2">
    <location>
        <begin position="1"/>
        <end position="23"/>
    </location>
</feature>
<feature type="chain" id="PRO_5024930220" evidence="2">
    <location>
        <begin position="24"/>
        <end position="375"/>
    </location>
</feature>
<dbReference type="EMBL" id="CACSAS010000001">
    <property type="protein sequence ID" value="CAA0088679.1"/>
    <property type="molecule type" value="Genomic_DNA"/>
</dbReference>
<sequence>MRRGIHLVWGVALLGCLAPPLRAAEPTSIADYMVMDVCVDAADRIVPSMVPGDAGCERRRNIRADELPPYELRNFLNPGRGCTDDGGTVRKLNRPVEREGQTRIISSTQGVPPSPCSGSRDGAARPEDGTASIQWHDEGYGFIMGSYSPVALSIYQTPFCRDGSSSSRRFFRGWVIAPAQVPATGETGFGVFLSRLATGSASQLPTACPTRFRRALTTWLVTPMRYKSGREMTSIVSSHFAQASRDGLSPGRTMQMEQTYWTREFGLSRWEKWAREGWVHPRSGRSAADLARELRQRGRCSPPAGGTFDISLRTRFTDAPGHDDAYVRSIVDPGTGQSSLWYMTLCEDYTNIHPRPADQPLPDASAIADRAYWAQ</sequence>
<keyword evidence="4" id="KW-1185">Reference proteome</keyword>
<gene>
    <name evidence="3" type="ORF">STARVERO_00751</name>
</gene>
<protein>
    <submittedName>
        <fullName evidence="3">Uncharacterized protein</fullName>
    </submittedName>
</protein>
<organism evidence="3 4">
    <name type="scientific">Starkeya nomas</name>
    <dbReference type="NCBI Taxonomy" id="2666134"/>
    <lineage>
        <taxon>Bacteria</taxon>
        <taxon>Pseudomonadati</taxon>
        <taxon>Pseudomonadota</taxon>
        <taxon>Alphaproteobacteria</taxon>
        <taxon>Hyphomicrobiales</taxon>
        <taxon>Xanthobacteraceae</taxon>
        <taxon>Starkeya</taxon>
    </lineage>
</organism>
<dbReference type="AlphaFoldDB" id="A0A5S9NEE0"/>
<proteinExistence type="predicted"/>
<evidence type="ECO:0000256" key="1">
    <source>
        <dbReference type="SAM" id="MobiDB-lite"/>
    </source>
</evidence>
<reference evidence="3 4" key="1">
    <citation type="submission" date="2019-12" db="EMBL/GenBank/DDBJ databases">
        <authorList>
            <person name="Reyes-Prieto M."/>
        </authorList>
    </citation>
    <scope>NUCLEOTIDE SEQUENCE [LARGE SCALE GENOMIC DNA]</scope>
    <source>
        <strain evidence="3">HF14-78462</strain>
    </source>
</reference>
<feature type="region of interest" description="Disordered" evidence="1">
    <location>
        <begin position="97"/>
        <end position="127"/>
    </location>
</feature>